<dbReference type="Gene3D" id="2.60.40.680">
    <property type="match status" value="1"/>
</dbReference>
<name>A0A1V1NT05_9BACT</name>
<comment type="caution">
    <text evidence="1">The sequence shown here is derived from an EMBL/GenBank/DDBJ whole genome shotgun (WGS) entry which is preliminary data.</text>
</comment>
<dbReference type="AlphaFoldDB" id="A0A1V1NT05"/>
<proteinExistence type="predicted"/>
<dbReference type="SUPFAM" id="SSF49384">
    <property type="entry name" value="Carbohydrate-binding domain"/>
    <property type="match status" value="1"/>
</dbReference>
<reference evidence="2" key="1">
    <citation type="submission" date="2012-11" db="EMBL/GenBank/DDBJ databases">
        <authorList>
            <person name="Lucero-Rivera Y.E."/>
            <person name="Tovar-Ramirez D."/>
        </authorList>
    </citation>
    <scope>NUCLEOTIDE SEQUENCE [LARGE SCALE GENOMIC DNA]</scope>
    <source>
        <strain evidence="2">Araruama</strain>
    </source>
</reference>
<organism evidence="1 2">
    <name type="scientific">Candidatus Magnetoglobus multicellularis str. Araruama</name>
    <dbReference type="NCBI Taxonomy" id="890399"/>
    <lineage>
        <taxon>Bacteria</taxon>
        <taxon>Pseudomonadati</taxon>
        <taxon>Thermodesulfobacteriota</taxon>
        <taxon>Desulfobacteria</taxon>
        <taxon>Desulfobacterales</taxon>
        <taxon>Desulfobacteraceae</taxon>
        <taxon>Candidatus Magnetoglobus</taxon>
    </lineage>
</organism>
<accession>A0A1V1NT05</accession>
<dbReference type="GO" id="GO:0030246">
    <property type="term" value="F:carbohydrate binding"/>
    <property type="evidence" value="ECO:0007669"/>
    <property type="project" value="InterPro"/>
</dbReference>
<evidence type="ECO:0000313" key="1">
    <source>
        <dbReference type="EMBL" id="ETR65730.1"/>
    </source>
</evidence>
<protein>
    <submittedName>
        <fullName evidence="1">Uncharacterized protein</fullName>
    </submittedName>
</protein>
<dbReference type="InterPro" id="IPR008965">
    <property type="entry name" value="CBM2/CBM3_carb-bd_dom_sf"/>
</dbReference>
<dbReference type="EMBL" id="ATBP01002552">
    <property type="protein sequence ID" value="ETR65730.1"/>
    <property type="molecule type" value="Genomic_DNA"/>
</dbReference>
<sequence>MDIRTDSIENSVVAYKNDIIWVAVIASEVYNLDTYQVEIEFDDGLIQFLGGYEDSQYNGIENLLKINGGETLSFKAVEHKPGLINIANSMPGINEKFAPEGSGVIAIIQFKVLSEHPTSMALRNVNFLDVNNVRDQIRKLSDGTIN</sequence>
<dbReference type="CDD" id="cd08547">
    <property type="entry name" value="Type_II_cohesin"/>
    <property type="match status" value="1"/>
</dbReference>
<gene>
    <name evidence="1" type="ORF">OMM_05938</name>
</gene>
<evidence type="ECO:0000313" key="2">
    <source>
        <dbReference type="Proteomes" id="UP000189670"/>
    </source>
</evidence>
<dbReference type="Proteomes" id="UP000189670">
    <property type="component" value="Unassembled WGS sequence"/>
</dbReference>